<dbReference type="GO" id="GO:0110001">
    <property type="term" value="C:toxin-antitoxin complex"/>
    <property type="evidence" value="ECO:0007669"/>
    <property type="project" value="InterPro"/>
</dbReference>
<comment type="caution">
    <text evidence="1">The sequence shown here is derived from an EMBL/GenBank/DDBJ whole genome shotgun (WGS) entry which is preliminary data.</text>
</comment>
<keyword evidence="2" id="KW-1185">Reference proteome</keyword>
<dbReference type="Pfam" id="PF09907">
    <property type="entry name" value="HigB_toxin"/>
    <property type="match status" value="1"/>
</dbReference>
<dbReference type="Proteomes" id="UP000239907">
    <property type="component" value="Unassembled WGS sequence"/>
</dbReference>
<evidence type="ECO:0000313" key="2">
    <source>
        <dbReference type="Proteomes" id="UP000239907"/>
    </source>
</evidence>
<evidence type="ECO:0000313" key="1">
    <source>
        <dbReference type="EMBL" id="PQJ30423.1"/>
    </source>
</evidence>
<name>A0A2S7U833_9BACT</name>
<dbReference type="InterPro" id="IPR018669">
    <property type="entry name" value="Toxin_HigB"/>
</dbReference>
<dbReference type="EMBL" id="MQWA01000001">
    <property type="protein sequence ID" value="PQJ30423.1"/>
    <property type="molecule type" value="Genomic_DNA"/>
</dbReference>
<sequence>MKESFLKTCTPTSSKAGKWLKSWTAVIKYSEWKNINDLQKVYPSAGSVKVASGRSVSIFNVCGNDYRLITAIHYDKQRVYTLEFLPHAEYDKNKWKQNL</sequence>
<dbReference type="AlphaFoldDB" id="A0A2S7U833"/>
<reference evidence="1 2" key="1">
    <citation type="submission" date="2016-12" db="EMBL/GenBank/DDBJ databases">
        <title>Study of bacterial adaptation to deep sea.</title>
        <authorList>
            <person name="Song J."/>
            <person name="Yoshizawa S."/>
            <person name="Kogure K."/>
        </authorList>
    </citation>
    <scope>NUCLEOTIDE SEQUENCE [LARGE SCALE GENOMIC DNA]</scope>
    <source>
        <strain evidence="1 2">SAORIC-165</strain>
    </source>
</reference>
<dbReference type="GO" id="GO:0004519">
    <property type="term" value="F:endonuclease activity"/>
    <property type="evidence" value="ECO:0007669"/>
    <property type="project" value="InterPro"/>
</dbReference>
<gene>
    <name evidence="1" type="ORF">BSZ32_17745</name>
</gene>
<organism evidence="1 2">
    <name type="scientific">Rubritalea profundi</name>
    <dbReference type="NCBI Taxonomy" id="1658618"/>
    <lineage>
        <taxon>Bacteria</taxon>
        <taxon>Pseudomonadati</taxon>
        <taxon>Verrucomicrobiota</taxon>
        <taxon>Verrucomicrobiia</taxon>
        <taxon>Verrucomicrobiales</taxon>
        <taxon>Rubritaleaceae</taxon>
        <taxon>Rubritalea</taxon>
    </lineage>
</organism>
<protein>
    <recommendedName>
        <fullName evidence="3">Addiction module toxin RelE</fullName>
    </recommendedName>
</protein>
<accession>A0A2S7U833</accession>
<dbReference type="GO" id="GO:0003723">
    <property type="term" value="F:RNA binding"/>
    <property type="evidence" value="ECO:0007669"/>
    <property type="project" value="InterPro"/>
</dbReference>
<evidence type="ECO:0008006" key="3">
    <source>
        <dbReference type="Google" id="ProtNLM"/>
    </source>
</evidence>
<proteinExistence type="predicted"/>